<evidence type="ECO:0000256" key="2">
    <source>
        <dbReference type="SAM" id="MobiDB-lite"/>
    </source>
</evidence>
<dbReference type="InterPro" id="IPR036864">
    <property type="entry name" value="Zn2-C6_fun-type_DNA-bd_sf"/>
</dbReference>
<name>A0A9Q9ASH5_9PEZI</name>
<dbReference type="PANTHER" id="PTHR47784:SF5">
    <property type="entry name" value="STEROL UPTAKE CONTROL PROTEIN 2"/>
    <property type="match status" value="1"/>
</dbReference>
<accession>A0A9Q9ASH5</accession>
<keyword evidence="1" id="KW-0539">Nucleus</keyword>
<dbReference type="Proteomes" id="UP001056384">
    <property type="component" value="Chromosome 4"/>
</dbReference>
<feature type="domain" description="Zn(2)-C6 fungal-type" evidence="3">
    <location>
        <begin position="13"/>
        <end position="43"/>
    </location>
</feature>
<protein>
    <submittedName>
        <fullName evidence="4">Zn(2)-C6 fungal-type DNA-binding domain-containing protein</fullName>
    </submittedName>
</protein>
<evidence type="ECO:0000313" key="5">
    <source>
        <dbReference type="Proteomes" id="UP001056384"/>
    </source>
</evidence>
<dbReference type="PROSITE" id="PS50048">
    <property type="entry name" value="ZN2_CY6_FUNGAL_2"/>
    <property type="match status" value="1"/>
</dbReference>
<dbReference type="Pfam" id="PF00172">
    <property type="entry name" value="Zn_clus"/>
    <property type="match status" value="1"/>
</dbReference>
<dbReference type="EMBL" id="CP099421">
    <property type="protein sequence ID" value="USW52388.1"/>
    <property type="molecule type" value="Genomic_DNA"/>
</dbReference>
<evidence type="ECO:0000313" key="4">
    <source>
        <dbReference type="EMBL" id="USW52388.1"/>
    </source>
</evidence>
<dbReference type="InterPro" id="IPR053157">
    <property type="entry name" value="Sterol_Uptake_Regulator"/>
</dbReference>
<keyword evidence="5" id="KW-1185">Reference proteome</keyword>
<reference evidence="4" key="1">
    <citation type="submission" date="2022-06" db="EMBL/GenBank/DDBJ databases">
        <title>Complete genome sequences of two strains of the flax pathogen Septoria linicola.</title>
        <authorList>
            <person name="Lapalu N."/>
            <person name="Simon A."/>
            <person name="Demenou B."/>
            <person name="Paumier D."/>
            <person name="Guillot M.-P."/>
            <person name="Gout L."/>
            <person name="Valade R."/>
        </authorList>
    </citation>
    <scope>NUCLEOTIDE SEQUENCE</scope>
    <source>
        <strain evidence="4">SE15195</strain>
    </source>
</reference>
<feature type="region of interest" description="Disordered" evidence="2">
    <location>
        <begin position="52"/>
        <end position="80"/>
    </location>
</feature>
<proteinExistence type="predicted"/>
<dbReference type="SUPFAM" id="SSF57701">
    <property type="entry name" value="Zn2/Cys6 DNA-binding domain"/>
    <property type="match status" value="1"/>
</dbReference>
<evidence type="ECO:0000256" key="1">
    <source>
        <dbReference type="ARBA" id="ARBA00023242"/>
    </source>
</evidence>
<feature type="compositionally biased region" description="Polar residues" evidence="2">
    <location>
        <begin position="69"/>
        <end position="80"/>
    </location>
</feature>
<dbReference type="PROSITE" id="PS00463">
    <property type="entry name" value="ZN2_CY6_FUNGAL_1"/>
    <property type="match status" value="1"/>
</dbReference>
<gene>
    <name evidence="4" type="ORF">Slin15195_G057070</name>
</gene>
<organism evidence="4 5">
    <name type="scientific">Septoria linicola</name>
    <dbReference type="NCBI Taxonomy" id="215465"/>
    <lineage>
        <taxon>Eukaryota</taxon>
        <taxon>Fungi</taxon>
        <taxon>Dikarya</taxon>
        <taxon>Ascomycota</taxon>
        <taxon>Pezizomycotina</taxon>
        <taxon>Dothideomycetes</taxon>
        <taxon>Dothideomycetidae</taxon>
        <taxon>Mycosphaerellales</taxon>
        <taxon>Mycosphaerellaceae</taxon>
        <taxon>Septoria</taxon>
    </lineage>
</organism>
<dbReference type="OrthoDB" id="4937900at2759"/>
<dbReference type="GO" id="GO:0001228">
    <property type="term" value="F:DNA-binding transcription activator activity, RNA polymerase II-specific"/>
    <property type="evidence" value="ECO:0007669"/>
    <property type="project" value="TreeGrafter"/>
</dbReference>
<dbReference type="PANTHER" id="PTHR47784">
    <property type="entry name" value="STEROL UPTAKE CONTROL PROTEIN 2"/>
    <property type="match status" value="1"/>
</dbReference>
<dbReference type="AlphaFoldDB" id="A0A9Q9ASH5"/>
<dbReference type="GO" id="GO:0003677">
    <property type="term" value="F:DNA binding"/>
    <property type="evidence" value="ECO:0007669"/>
    <property type="project" value="UniProtKB-KW"/>
</dbReference>
<evidence type="ECO:0000259" key="3">
    <source>
        <dbReference type="PROSITE" id="PS50048"/>
    </source>
</evidence>
<dbReference type="GO" id="GO:0008270">
    <property type="term" value="F:zinc ion binding"/>
    <property type="evidence" value="ECO:0007669"/>
    <property type="project" value="InterPro"/>
</dbReference>
<dbReference type="CDD" id="cd00067">
    <property type="entry name" value="GAL4"/>
    <property type="match status" value="1"/>
</dbReference>
<dbReference type="SMART" id="SM00066">
    <property type="entry name" value="GAL4"/>
    <property type="match status" value="1"/>
</dbReference>
<dbReference type="Gene3D" id="4.10.240.10">
    <property type="entry name" value="Zn(2)-C6 fungal-type DNA-binding domain"/>
    <property type="match status" value="1"/>
</dbReference>
<dbReference type="InterPro" id="IPR001138">
    <property type="entry name" value="Zn2Cys6_DnaBD"/>
</dbReference>
<sequence length="377" mass="42848">MMVRKAHTKSRKGCLNCKRRHVKCDETKPHCSPCTRLEIDCQWPEIRGTPYTVRTSSPAQSPGYGLDTNAPSTPAGSSSPHELGIADLKLLHFWTMNTALTCTARNTTHIYQTVYVELGFQFPWLLRGLLAVAAIHKAVVRPAERKELLLQSSEHYDVAISSYLEIMHHADPATCAPVFALSGILHMHNLGMAQVTPPDDAVTAICSWIQMVRGVRASIEPNWFRLIVSEVAPVLTGVNREGVDPTVRTEVVQLEELVAKQKDLNLATKETYLQAIEELNLIFLNVRRSLETKEQYTIAMTMSWLATVNQEFVDLLFARDQLALVMMGFFAVLFKVQDHTWWMRGWSKWTLDCVERELSPELRKWLDWPRSQIYPSS</sequence>
<keyword evidence="4" id="KW-0238">DNA-binding</keyword>